<reference evidence="1 2" key="1">
    <citation type="journal article" date="2016" name="Nat. Commun.">
        <title>Thousands of microbial genomes shed light on interconnected biogeochemical processes in an aquifer system.</title>
        <authorList>
            <person name="Anantharaman K."/>
            <person name="Brown C.T."/>
            <person name="Hug L.A."/>
            <person name="Sharon I."/>
            <person name="Castelle C.J."/>
            <person name="Probst A.J."/>
            <person name="Thomas B.C."/>
            <person name="Singh A."/>
            <person name="Wilkins M.J."/>
            <person name="Karaoz U."/>
            <person name="Brodie E.L."/>
            <person name="Williams K.H."/>
            <person name="Hubbard S.S."/>
            <person name="Banfield J.F."/>
        </authorList>
    </citation>
    <scope>NUCLEOTIDE SEQUENCE [LARGE SCALE GENOMIC DNA]</scope>
</reference>
<comment type="caution">
    <text evidence="1">The sequence shown here is derived from an EMBL/GenBank/DDBJ whole genome shotgun (WGS) entry which is preliminary data.</text>
</comment>
<dbReference type="PANTHER" id="PTHR38471">
    <property type="entry name" value="FOUR HELIX BUNDLE PROTEIN"/>
    <property type="match status" value="1"/>
</dbReference>
<protein>
    <submittedName>
        <fullName evidence="1">Four helix bundle protein</fullName>
    </submittedName>
</protein>
<accession>A0A1F6CSG3</accession>
<dbReference type="InterPro" id="IPR036583">
    <property type="entry name" value="23S_rRNA_IVS_sf"/>
</dbReference>
<evidence type="ECO:0000313" key="1">
    <source>
        <dbReference type="EMBL" id="OGG51822.1"/>
    </source>
</evidence>
<dbReference type="Gene3D" id="1.20.1440.60">
    <property type="entry name" value="23S rRNA-intervening sequence"/>
    <property type="match status" value="1"/>
</dbReference>
<gene>
    <name evidence="1" type="ORF">A2704_03645</name>
</gene>
<evidence type="ECO:0000313" key="2">
    <source>
        <dbReference type="Proteomes" id="UP000176445"/>
    </source>
</evidence>
<dbReference type="PANTHER" id="PTHR38471:SF2">
    <property type="entry name" value="FOUR HELIX BUNDLE PROTEIN"/>
    <property type="match status" value="1"/>
</dbReference>
<name>A0A1F6CSG3_9BACT</name>
<dbReference type="EMBL" id="MFKW01000013">
    <property type="protein sequence ID" value="OGG51822.1"/>
    <property type="molecule type" value="Genomic_DNA"/>
</dbReference>
<feature type="non-terminal residue" evidence="1">
    <location>
        <position position="118"/>
    </location>
</feature>
<proteinExistence type="predicted"/>
<dbReference type="SUPFAM" id="SSF158446">
    <property type="entry name" value="IVS-encoded protein-like"/>
    <property type="match status" value="1"/>
</dbReference>
<dbReference type="Proteomes" id="UP000176445">
    <property type="component" value="Unassembled WGS sequence"/>
</dbReference>
<organism evidence="1 2">
    <name type="scientific">Candidatus Kaiserbacteria bacterium RIFCSPHIGHO2_01_FULL_54_36b</name>
    <dbReference type="NCBI Taxonomy" id="1798483"/>
    <lineage>
        <taxon>Bacteria</taxon>
        <taxon>Candidatus Kaiseribacteriota</taxon>
    </lineage>
</organism>
<dbReference type="NCBIfam" id="TIGR02436">
    <property type="entry name" value="four helix bundle protein"/>
    <property type="match status" value="1"/>
</dbReference>
<dbReference type="CDD" id="cd16377">
    <property type="entry name" value="23S_rRNA_IVP_like"/>
    <property type="match status" value="1"/>
</dbReference>
<dbReference type="Pfam" id="PF05635">
    <property type="entry name" value="23S_rRNA_IVP"/>
    <property type="match status" value="1"/>
</dbReference>
<dbReference type="AlphaFoldDB" id="A0A1F6CSG3"/>
<sequence length="118" mass="12884">MDTIRSYKDLVVWQKSIDLVAAVYAATKKFPSDERFGLVSQMQRASVSIAANIAEGHGRGTRSDYAHFLDMANGSVAEVETLLTIAKRLSLCSAEQCSTMEKQLSEIGKMLGALRGKL</sequence>
<dbReference type="InterPro" id="IPR012657">
    <property type="entry name" value="23S_rRNA-intervening_sequence"/>
</dbReference>